<evidence type="ECO:0000256" key="3">
    <source>
        <dbReference type="ARBA" id="ARBA00023274"/>
    </source>
</evidence>
<dbReference type="GO" id="GO:0005840">
    <property type="term" value="C:ribosome"/>
    <property type="evidence" value="ECO:0007669"/>
    <property type="project" value="UniProtKB-KW"/>
</dbReference>
<name>A0A3G3IHG1_9ARCH</name>
<gene>
    <name evidence="5" type="primary">rpl39e</name>
    <name evidence="7" type="ORF">BKD89_03915</name>
</gene>
<dbReference type="FunFam" id="1.10.1620.10:FF:000001">
    <property type="entry name" value="60S ribosomal protein-like L39"/>
    <property type="match status" value="1"/>
</dbReference>
<protein>
    <recommendedName>
        <fullName evidence="4 5">Large ribosomal subunit protein eL39</fullName>
    </recommendedName>
</protein>
<evidence type="ECO:0000256" key="6">
    <source>
        <dbReference type="SAM" id="MobiDB-lite"/>
    </source>
</evidence>
<evidence type="ECO:0000313" key="8">
    <source>
        <dbReference type="Proteomes" id="UP000273278"/>
    </source>
</evidence>
<sequence>MSSTKPPAMKERLNKKVKQNRRVPAWVMLRTNRQFLRHPKRRSWRMGKLKE</sequence>
<evidence type="ECO:0000256" key="2">
    <source>
        <dbReference type="ARBA" id="ARBA00022980"/>
    </source>
</evidence>
<dbReference type="HAMAP" id="MF_00629">
    <property type="entry name" value="Ribosomal_eL39"/>
    <property type="match status" value="1"/>
</dbReference>
<dbReference type="InterPro" id="IPR023626">
    <property type="entry name" value="Ribosomal_eL39_dom_sf"/>
</dbReference>
<keyword evidence="3 5" id="KW-0687">Ribonucleoprotein</keyword>
<reference evidence="7 8" key="1">
    <citation type="submission" date="2016-10" db="EMBL/GenBank/DDBJ databases">
        <title>Complete genome of the TMA-utilizing, human hosted archaeon Methanomethylophilus alvus Gen. nov, sp. nov., strain Mx-05, derived from a pure culture.</title>
        <authorList>
            <person name="Brugere J.-F."/>
            <person name="Ben Hania W."/>
            <person name="Chaudhary P.P."/>
            <person name="Gaci N."/>
            <person name="Borrel G."/>
            <person name="Cao Van Tuat L."/>
            <person name="Fardeau M.-L."/>
            <person name="Harris H.M.B."/>
            <person name="O'Toole P.W."/>
            <person name="Ollivier B."/>
        </authorList>
    </citation>
    <scope>NUCLEOTIDE SEQUENCE [LARGE SCALE GENOMIC DNA]</scope>
    <source>
        <strain evidence="7 8">Mx-05</strain>
    </source>
</reference>
<dbReference type="SUPFAM" id="SSF48662">
    <property type="entry name" value="Ribosomal protein L39e"/>
    <property type="match status" value="1"/>
</dbReference>
<accession>A0A3G3IHG1</accession>
<keyword evidence="2 5" id="KW-0689">Ribosomal protein</keyword>
<dbReference type="GO" id="GO:1990904">
    <property type="term" value="C:ribonucleoprotein complex"/>
    <property type="evidence" value="ECO:0007669"/>
    <property type="project" value="UniProtKB-KW"/>
</dbReference>
<evidence type="ECO:0000313" key="7">
    <source>
        <dbReference type="EMBL" id="AYQ54952.1"/>
    </source>
</evidence>
<dbReference type="Gene3D" id="1.10.1620.10">
    <property type="entry name" value="Ribosomal protein L39e"/>
    <property type="match status" value="1"/>
</dbReference>
<feature type="region of interest" description="Disordered" evidence="6">
    <location>
        <begin position="1"/>
        <end position="22"/>
    </location>
</feature>
<dbReference type="Pfam" id="PF00832">
    <property type="entry name" value="Ribosomal_L39"/>
    <property type="match status" value="1"/>
</dbReference>
<dbReference type="Proteomes" id="UP000273278">
    <property type="component" value="Chromosome"/>
</dbReference>
<comment type="similarity">
    <text evidence="1 5">Belongs to the eukaryotic ribosomal protein eL39 family.</text>
</comment>
<dbReference type="AlphaFoldDB" id="A0A3G3IHG1"/>
<dbReference type="GO" id="GO:0006412">
    <property type="term" value="P:translation"/>
    <property type="evidence" value="ECO:0007669"/>
    <property type="project" value="UniProtKB-UniRule"/>
</dbReference>
<proteinExistence type="inferred from homology"/>
<dbReference type="InterPro" id="IPR000077">
    <property type="entry name" value="Ribosomal_eL39"/>
</dbReference>
<dbReference type="RefSeq" id="WP_022533062.1">
    <property type="nucleotide sequence ID" value="NZ_CAYARL010000007.1"/>
</dbReference>
<dbReference type="EMBL" id="CP017686">
    <property type="protein sequence ID" value="AYQ54952.1"/>
    <property type="molecule type" value="Genomic_DNA"/>
</dbReference>
<dbReference type="NCBIfam" id="NF002316">
    <property type="entry name" value="PRK01242.1"/>
    <property type="match status" value="1"/>
</dbReference>
<evidence type="ECO:0000256" key="5">
    <source>
        <dbReference type="HAMAP-Rule" id="MF_00629"/>
    </source>
</evidence>
<organism evidence="7 8">
    <name type="scientific">Methanomethylophilus alvi</name>
    <dbReference type="NCBI Taxonomy" id="1291540"/>
    <lineage>
        <taxon>Archaea</taxon>
        <taxon>Methanobacteriati</taxon>
        <taxon>Thermoplasmatota</taxon>
        <taxon>Thermoplasmata</taxon>
        <taxon>Methanomassiliicoccales</taxon>
        <taxon>Methanomethylophilaceae</taxon>
        <taxon>Methanomethylophilus</taxon>
    </lineage>
</organism>
<dbReference type="GO" id="GO:0003735">
    <property type="term" value="F:structural constituent of ribosome"/>
    <property type="evidence" value="ECO:0007669"/>
    <property type="project" value="InterPro"/>
</dbReference>
<evidence type="ECO:0000256" key="1">
    <source>
        <dbReference type="ARBA" id="ARBA00009339"/>
    </source>
</evidence>
<dbReference type="GeneID" id="41321584"/>
<evidence type="ECO:0000256" key="4">
    <source>
        <dbReference type="ARBA" id="ARBA00035234"/>
    </source>
</evidence>